<evidence type="ECO:0000256" key="1">
    <source>
        <dbReference type="SAM" id="MobiDB-lite"/>
    </source>
</evidence>
<comment type="caution">
    <text evidence="3">The sequence shown here is derived from an EMBL/GenBank/DDBJ whole genome shotgun (WGS) entry which is preliminary data.</text>
</comment>
<sequence>MDLLGAAANVWDRTVVGRLADLRRMPRDAVVGSPDGILFRYRPLSGVDPAPGGPVLFVPPLGAPDFAYDLRRGCSLVEHLLQQGRTVYLIDYGPKSFSDRTLGMESWVDDLLPRTIRQVAQEEGEDVHLVAWSLGGIFAMLTVAAAVQARAPLPVRSVAAIGSPVDISRVPLVAPIRPLAQITGGRLISSIYRGVGSFPAPMVGWAFQLTAVDKLVTKPLAIASRIDDRDCLAQIEAVDHLMRNMHGYPGRVFGQIFHLLLRSNDLAAGGLRLGGRDVELADVDVPVLVVAGRDDVIAPLKAVRGAVPLLTGSPEVRFTTSPGGHLGVLTGRRARDTTWPELDRFLSDADLRAAGGDGATGSAGGETGGTGETDGGTAAAAGA</sequence>
<evidence type="ECO:0000259" key="2">
    <source>
        <dbReference type="Pfam" id="PF12697"/>
    </source>
</evidence>
<feature type="domain" description="AB hydrolase-1" evidence="2">
    <location>
        <begin position="55"/>
        <end position="327"/>
    </location>
</feature>
<dbReference type="InterPro" id="IPR000073">
    <property type="entry name" value="AB_hydrolase_1"/>
</dbReference>
<dbReference type="PANTHER" id="PTHR36837">
    <property type="entry name" value="POLY(3-HYDROXYALKANOATE) POLYMERASE SUBUNIT PHAC"/>
    <property type="match status" value="1"/>
</dbReference>
<gene>
    <name evidence="3" type="ORF">WJX68_02980</name>
</gene>
<organism evidence="3 4">
    <name type="scientific">Pseudonocardia spirodelae</name>
    <dbReference type="NCBI Taxonomy" id="3133431"/>
    <lineage>
        <taxon>Bacteria</taxon>
        <taxon>Bacillati</taxon>
        <taxon>Actinomycetota</taxon>
        <taxon>Actinomycetes</taxon>
        <taxon>Pseudonocardiales</taxon>
        <taxon>Pseudonocardiaceae</taxon>
        <taxon>Pseudonocardia</taxon>
    </lineage>
</organism>
<feature type="region of interest" description="Disordered" evidence="1">
    <location>
        <begin position="356"/>
        <end position="383"/>
    </location>
</feature>
<dbReference type="SUPFAM" id="SSF53474">
    <property type="entry name" value="alpha/beta-Hydrolases"/>
    <property type="match status" value="1"/>
</dbReference>
<feature type="compositionally biased region" description="Gly residues" evidence="1">
    <location>
        <begin position="356"/>
        <end position="374"/>
    </location>
</feature>
<name>A0ABU8T1Q1_9PSEU</name>
<dbReference type="EMBL" id="JBBJUP010000002">
    <property type="protein sequence ID" value="MEJ8277885.1"/>
    <property type="molecule type" value="Genomic_DNA"/>
</dbReference>
<dbReference type="RefSeq" id="WP_340286005.1">
    <property type="nucleotide sequence ID" value="NZ_JBBJUP010000002.1"/>
</dbReference>
<dbReference type="InterPro" id="IPR051321">
    <property type="entry name" value="PHA/PHB_synthase"/>
</dbReference>
<accession>A0ABU8T1Q1</accession>
<dbReference type="Proteomes" id="UP001364211">
    <property type="component" value="Unassembled WGS sequence"/>
</dbReference>
<dbReference type="PANTHER" id="PTHR36837:SF2">
    <property type="entry name" value="POLY(3-HYDROXYALKANOATE) POLYMERASE SUBUNIT PHAC"/>
    <property type="match status" value="1"/>
</dbReference>
<proteinExistence type="predicted"/>
<evidence type="ECO:0000313" key="4">
    <source>
        <dbReference type="Proteomes" id="UP001364211"/>
    </source>
</evidence>
<dbReference type="InterPro" id="IPR029058">
    <property type="entry name" value="AB_hydrolase_fold"/>
</dbReference>
<evidence type="ECO:0000313" key="3">
    <source>
        <dbReference type="EMBL" id="MEJ8277885.1"/>
    </source>
</evidence>
<keyword evidence="4" id="KW-1185">Reference proteome</keyword>
<keyword evidence="3" id="KW-0378">Hydrolase</keyword>
<dbReference type="Pfam" id="PF12697">
    <property type="entry name" value="Abhydrolase_6"/>
    <property type="match status" value="1"/>
</dbReference>
<protein>
    <submittedName>
        <fullName evidence="3">Alpha/beta fold hydrolase</fullName>
    </submittedName>
</protein>
<reference evidence="3 4" key="1">
    <citation type="submission" date="2024-03" db="EMBL/GenBank/DDBJ databases">
        <title>Draft genome sequence of Pseudonocardia sp. DW16-2.</title>
        <authorList>
            <person name="Duangmal K."/>
        </authorList>
    </citation>
    <scope>NUCLEOTIDE SEQUENCE [LARGE SCALE GENOMIC DNA]</scope>
    <source>
        <strain evidence="3 4">DW16-2</strain>
    </source>
</reference>
<dbReference type="Gene3D" id="3.40.50.1820">
    <property type="entry name" value="alpha/beta hydrolase"/>
    <property type="match status" value="1"/>
</dbReference>
<dbReference type="GO" id="GO:0016787">
    <property type="term" value="F:hydrolase activity"/>
    <property type="evidence" value="ECO:0007669"/>
    <property type="project" value="UniProtKB-KW"/>
</dbReference>